<keyword evidence="7 8" id="KW-0472">Membrane</keyword>
<keyword evidence="2 8" id="KW-0812">Transmembrane</keyword>
<dbReference type="InterPro" id="IPR007267">
    <property type="entry name" value="GtrA_DPMS_TM"/>
</dbReference>
<evidence type="ECO:0000256" key="2">
    <source>
        <dbReference type="ARBA" id="ARBA00022692"/>
    </source>
</evidence>
<dbReference type="OrthoDB" id="9812049at2"/>
<dbReference type="InterPro" id="IPR017896">
    <property type="entry name" value="4Fe4S_Fe-S-bd"/>
</dbReference>
<organism evidence="10 11">
    <name type="scientific">Pseudobutyrivibrio xylanivorans DSM 14809</name>
    <dbReference type="NCBI Taxonomy" id="1123012"/>
    <lineage>
        <taxon>Bacteria</taxon>
        <taxon>Bacillati</taxon>
        <taxon>Bacillota</taxon>
        <taxon>Clostridia</taxon>
        <taxon>Lachnospirales</taxon>
        <taxon>Lachnospiraceae</taxon>
        <taxon>Pseudobutyrivibrio</taxon>
    </lineage>
</organism>
<dbReference type="PROSITE" id="PS51379">
    <property type="entry name" value="4FE4S_FER_2"/>
    <property type="match status" value="2"/>
</dbReference>
<feature type="transmembrane region" description="Helical" evidence="8">
    <location>
        <begin position="530"/>
        <end position="548"/>
    </location>
</feature>
<dbReference type="Pfam" id="PF04422">
    <property type="entry name" value="FrhB_FdhB_N"/>
    <property type="match status" value="1"/>
</dbReference>
<keyword evidence="4 8" id="KW-1133">Transmembrane helix</keyword>
<feature type="transmembrane region" description="Helical" evidence="8">
    <location>
        <begin position="462"/>
        <end position="482"/>
    </location>
</feature>
<dbReference type="InterPro" id="IPR007525">
    <property type="entry name" value="FrhB_FdhB_C"/>
</dbReference>
<evidence type="ECO:0000259" key="9">
    <source>
        <dbReference type="PROSITE" id="PS51379"/>
    </source>
</evidence>
<evidence type="ECO:0000256" key="3">
    <source>
        <dbReference type="ARBA" id="ARBA00022723"/>
    </source>
</evidence>
<name>A0A1M6JQ54_PSEXY</name>
<sequence>MIKISDKTQCCGCSSCAETCPVNCIKMVEDNEGFLFPQVDTSACINCGACEKVCPIIQADCVDAGEIAGVFEQPKTIGGWIKDDSIRADSSSGGAFSLFANYILENKGIVFGASLCEDMVVRHIFVEKPEDLTKLRGSKHSQSVIGNIYSQVKKSLDDGRLVLFSGTPCQAAGLCSYLGNRKYDNLYVIDFICHGIPSPKVFASYIAYMEDKVKDKIVGFKFRSKDKKWHPMGLSFGDGTIIKTASGNTVRQSPGLKDPYMMGFLDDTILRDSCYECRFKVVPKYYSDFTIADFWGVNKSYPELFDGKGTSLVFLNSERGYELFKKLKDYFFYKEVDYNKVSKRNPSLTTSVKKNSRRKSFFRDFEKKPFSKLIWRYMSPFSWFIHKSLGTSWKIIQGIIRVVVGRGLKILHITWSEENWNSFFQFVKFAMIGVSNVAVSYTINVSTLLLQRVIVPGFHFDYIVANVTAFLLSVLWSFHWNSRKVFGVNDSFSAKFKALMKSYMSYAFTGLILNNLMSTFWIHVVGVSKFISPLLNLPISMPVNFFILKKWAFRKEKKVSDGDK</sequence>
<dbReference type="GO" id="GO:0016020">
    <property type="term" value="C:membrane"/>
    <property type="evidence" value="ECO:0007669"/>
    <property type="project" value="UniProtKB-SubCell"/>
</dbReference>
<gene>
    <name evidence="10" type="ORF">SAMN02745725_02661</name>
</gene>
<dbReference type="PROSITE" id="PS00198">
    <property type="entry name" value="4FE4S_FER_1"/>
    <property type="match status" value="1"/>
</dbReference>
<feature type="domain" description="4Fe-4S ferredoxin-type" evidence="9">
    <location>
        <begin position="35"/>
        <end position="65"/>
    </location>
</feature>
<dbReference type="PANTHER" id="PTHR43193:SF2">
    <property type="entry name" value="POLYFERREDOXIN PROTEIN FWDF"/>
    <property type="match status" value="1"/>
</dbReference>
<dbReference type="InterPro" id="IPR007516">
    <property type="entry name" value="Co_F420_Hydgase/DH_bsu_N"/>
</dbReference>
<keyword evidence="3" id="KW-0479">Metal-binding</keyword>
<dbReference type="Pfam" id="PF04432">
    <property type="entry name" value="FrhB_FdhB_C"/>
    <property type="match status" value="1"/>
</dbReference>
<keyword evidence="6" id="KW-0411">Iron-sulfur</keyword>
<evidence type="ECO:0000313" key="11">
    <source>
        <dbReference type="Proteomes" id="UP000184185"/>
    </source>
</evidence>
<feature type="transmembrane region" description="Helical" evidence="8">
    <location>
        <begin position="503"/>
        <end position="524"/>
    </location>
</feature>
<keyword evidence="5" id="KW-0408">Iron</keyword>
<keyword evidence="11" id="KW-1185">Reference proteome</keyword>
<reference evidence="10 11" key="1">
    <citation type="submission" date="2016-11" db="EMBL/GenBank/DDBJ databases">
        <authorList>
            <person name="Jaros S."/>
            <person name="Januszkiewicz K."/>
            <person name="Wedrychowicz H."/>
        </authorList>
    </citation>
    <scope>NUCLEOTIDE SEQUENCE [LARGE SCALE GENOMIC DNA]</scope>
    <source>
        <strain evidence="10 11">DSM 14809</strain>
    </source>
</reference>
<proteinExistence type="predicted"/>
<dbReference type="GO" id="GO:0051536">
    <property type="term" value="F:iron-sulfur cluster binding"/>
    <property type="evidence" value="ECO:0007669"/>
    <property type="project" value="UniProtKB-KW"/>
</dbReference>
<evidence type="ECO:0000256" key="6">
    <source>
        <dbReference type="ARBA" id="ARBA00023014"/>
    </source>
</evidence>
<accession>A0A1M6JQ54</accession>
<evidence type="ECO:0000256" key="4">
    <source>
        <dbReference type="ARBA" id="ARBA00022989"/>
    </source>
</evidence>
<dbReference type="Pfam" id="PF12838">
    <property type="entry name" value="Fer4_7"/>
    <property type="match status" value="1"/>
</dbReference>
<evidence type="ECO:0000256" key="8">
    <source>
        <dbReference type="SAM" id="Phobius"/>
    </source>
</evidence>
<dbReference type="PANTHER" id="PTHR43193">
    <property type="match status" value="1"/>
</dbReference>
<dbReference type="SUPFAM" id="SSF54862">
    <property type="entry name" value="4Fe-4S ferredoxins"/>
    <property type="match status" value="1"/>
</dbReference>
<dbReference type="Gene3D" id="3.30.70.20">
    <property type="match status" value="1"/>
</dbReference>
<dbReference type="RefSeq" id="WP_072918870.1">
    <property type="nucleotide sequence ID" value="NZ_FQYQ01000025.1"/>
</dbReference>
<comment type="subcellular location">
    <subcellularLocation>
        <location evidence="1">Membrane</location>
        <topology evidence="1">Multi-pass membrane protein</topology>
    </subcellularLocation>
</comment>
<protein>
    <submittedName>
        <fullName evidence="10">4Fe-4S dicluster domain-containing protein</fullName>
    </submittedName>
</protein>
<dbReference type="Proteomes" id="UP000184185">
    <property type="component" value="Unassembled WGS sequence"/>
</dbReference>
<evidence type="ECO:0000256" key="5">
    <source>
        <dbReference type="ARBA" id="ARBA00023004"/>
    </source>
</evidence>
<dbReference type="InterPro" id="IPR017900">
    <property type="entry name" value="4Fe4S_Fe_S_CS"/>
</dbReference>
<dbReference type="EMBL" id="FQYQ01000025">
    <property type="protein sequence ID" value="SHJ48855.1"/>
    <property type="molecule type" value="Genomic_DNA"/>
</dbReference>
<evidence type="ECO:0000313" key="10">
    <source>
        <dbReference type="EMBL" id="SHJ48855.1"/>
    </source>
</evidence>
<dbReference type="InterPro" id="IPR052977">
    <property type="entry name" value="Polyferredoxin-like_ET"/>
</dbReference>
<dbReference type="AlphaFoldDB" id="A0A1M6JQ54"/>
<dbReference type="GO" id="GO:0000271">
    <property type="term" value="P:polysaccharide biosynthetic process"/>
    <property type="evidence" value="ECO:0007669"/>
    <property type="project" value="InterPro"/>
</dbReference>
<dbReference type="Pfam" id="PF04138">
    <property type="entry name" value="GtrA_DPMS_TM"/>
    <property type="match status" value="1"/>
</dbReference>
<evidence type="ECO:0000256" key="1">
    <source>
        <dbReference type="ARBA" id="ARBA00004141"/>
    </source>
</evidence>
<feature type="domain" description="4Fe-4S ferredoxin-type" evidence="9">
    <location>
        <begin position="1"/>
        <end position="30"/>
    </location>
</feature>
<evidence type="ECO:0000256" key="7">
    <source>
        <dbReference type="ARBA" id="ARBA00023136"/>
    </source>
</evidence>
<dbReference type="GO" id="GO:0046872">
    <property type="term" value="F:metal ion binding"/>
    <property type="evidence" value="ECO:0007669"/>
    <property type="project" value="UniProtKB-KW"/>
</dbReference>